<name>A0A7C4D9G3_STAMA</name>
<evidence type="ECO:0000313" key="1">
    <source>
        <dbReference type="EMBL" id="HGM58258.1"/>
    </source>
</evidence>
<dbReference type="AlphaFoldDB" id="A0A7C4D9G3"/>
<comment type="caution">
    <text evidence="1">The sequence shown here is derived from an EMBL/GenBank/DDBJ whole genome shotgun (WGS) entry which is preliminary data.</text>
</comment>
<sequence>MYRIASVDSILKKIGLDNGVIESIVDESVFSGLTYIELCRECGEYRVCLLTKVMPVDVDEYSVVASGLTIIVDRDKVFDETIEKIMCRSTVIKYQGNRVFFYIPVEYMLYIYNKICSSIENKRYEIRSISDEDLLNQIGEENDSF</sequence>
<protein>
    <submittedName>
        <fullName evidence="1">Uncharacterized protein</fullName>
    </submittedName>
</protein>
<proteinExistence type="predicted"/>
<organism evidence="1">
    <name type="scientific">Staphylothermus marinus</name>
    <dbReference type="NCBI Taxonomy" id="2280"/>
    <lineage>
        <taxon>Archaea</taxon>
        <taxon>Thermoproteota</taxon>
        <taxon>Thermoprotei</taxon>
        <taxon>Desulfurococcales</taxon>
        <taxon>Desulfurococcaceae</taxon>
        <taxon>Staphylothermus</taxon>
    </lineage>
</organism>
<reference evidence="1" key="1">
    <citation type="journal article" date="2020" name="mSystems">
        <title>Genome- and Community-Level Interaction Insights into Carbon Utilization and Element Cycling Functions of Hydrothermarchaeota in Hydrothermal Sediment.</title>
        <authorList>
            <person name="Zhou Z."/>
            <person name="Liu Y."/>
            <person name="Xu W."/>
            <person name="Pan J."/>
            <person name="Luo Z.H."/>
            <person name="Li M."/>
        </authorList>
    </citation>
    <scope>NUCLEOTIDE SEQUENCE [LARGE SCALE GENOMIC DNA]</scope>
    <source>
        <strain evidence="1">SpSt-642</strain>
    </source>
</reference>
<gene>
    <name evidence="1" type="ORF">ENU14_01530</name>
</gene>
<accession>A0A7C4D9G3</accession>
<dbReference type="EMBL" id="DTBJ01000016">
    <property type="protein sequence ID" value="HGM58258.1"/>
    <property type="molecule type" value="Genomic_DNA"/>
</dbReference>